<evidence type="ECO:0000313" key="10">
    <source>
        <dbReference type="Proteomes" id="UP000054284"/>
    </source>
</evidence>
<organism evidence="9 10">
    <name type="scientific">Candidatus Aramenus sulfurataquae</name>
    <dbReference type="NCBI Taxonomy" id="1326980"/>
    <lineage>
        <taxon>Archaea</taxon>
        <taxon>Thermoproteota</taxon>
        <taxon>Thermoprotei</taxon>
        <taxon>Sulfolobales</taxon>
        <taxon>Sulfolobaceae</taxon>
        <taxon>Candidatus Aramenus</taxon>
    </lineage>
</organism>
<dbReference type="InterPro" id="IPR038770">
    <property type="entry name" value="Na+/solute_symporter_sf"/>
</dbReference>
<evidence type="ECO:0000259" key="8">
    <source>
        <dbReference type="Pfam" id="PF00999"/>
    </source>
</evidence>
<dbReference type="GO" id="GO:1902600">
    <property type="term" value="P:proton transmembrane transport"/>
    <property type="evidence" value="ECO:0007669"/>
    <property type="project" value="InterPro"/>
</dbReference>
<proteinExistence type="inferred from homology"/>
<comment type="similarity">
    <text evidence="2">Belongs to the monovalent cation:proton antiporter 2 (CPA2) transporter (TC 2.A.37) family.</text>
</comment>
<comment type="caution">
    <text evidence="9">The sequence shown here is derived from an EMBL/GenBank/DDBJ whole genome shotgun (WGS) entry which is preliminary data.</text>
</comment>
<feature type="domain" description="Cation/H+ exchanger transmembrane" evidence="8">
    <location>
        <begin position="11"/>
        <end position="362"/>
    </location>
</feature>
<feature type="transmembrane region" description="Helical" evidence="7">
    <location>
        <begin position="533"/>
        <end position="557"/>
    </location>
</feature>
<gene>
    <name evidence="9" type="ORF">ASUL_04079</name>
</gene>
<keyword evidence="10" id="KW-1185">Reference proteome</keyword>
<name>W7KWL5_9CREN</name>
<dbReference type="Gene3D" id="1.20.1530.20">
    <property type="match status" value="1"/>
</dbReference>
<evidence type="ECO:0000256" key="1">
    <source>
        <dbReference type="ARBA" id="ARBA00004141"/>
    </source>
</evidence>
<evidence type="ECO:0000256" key="6">
    <source>
        <dbReference type="ARBA" id="ARBA00023136"/>
    </source>
</evidence>
<keyword evidence="4 7" id="KW-0812">Transmembrane</keyword>
<evidence type="ECO:0000256" key="4">
    <source>
        <dbReference type="ARBA" id="ARBA00022692"/>
    </source>
</evidence>
<feature type="transmembrane region" description="Helical" evidence="7">
    <location>
        <begin position="82"/>
        <end position="104"/>
    </location>
</feature>
<dbReference type="GO" id="GO:0016020">
    <property type="term" value="C:membrane"/>
    <property type="evidence" value="ECO:0007669"/>
    <property type="project" value="UniProtKB-SubCell"/>
</dbReference>
<feature type="transmembrane region" description="Helical" evidence="7">
    <location>
        <begin position="52"/>
        <end position="70"/>
    </location>
</feature>
<feature type="transmembrane region" description="Helical" evidence="7">
    <location>
        <begin position="231"/>
        <end position="248"/>
    </location>
</feature>
<feature type="transmembrane region" description="Helical" evidence="7">
    <location>
        <begin position="28"/>
        <end position="46"/>
    </location>
</feature>
<sequence length="602" mass="67780">MNYGVLSLSLLVTLLLAFVMARLKVSPVIAYLLGGFMASTLLGFSFSSPDFSLLNFLALNLLAFEIGASFNISATRELFRRALVIALTEMMFILLLSYFFGIYFLHLDPFLSLFLVLASIDTSTAILYKLTEKTLDHDTRNLLVAVASIEDIEVFFLYSIIVALNGTFSPLRVTFTVVEVILAALTVYVFAKYFISGLSRVFRGIEETSISILLPVVLVFVFEYVSELTDIPATLTMILAGLAFSTVSGSDRVLKLTSPIREFALIFFFLSVGSYFQVTPAFPLLFGISLAVLAIKYFSFSTASWITGENFVHAFRNGLYMLPISEFGIIVSLQALQQGLDVMPIYYVSVTVVLVSSVLASVIANRVREITKLINRAFSSSLILKEMNSLIMTVNHAVIKDVEQVSKNRIFRDFVWAMLYVFLPYVVFPIVVKVEELIISPLPQSQLLLQVIYAFEIALAILFSYQFSRIMSRIFKTLLNFAELSVMRLRTRSSVKKIFSFFTSRLIVLPYYLIALLYIVLTAIPLSYKLPPVAILIFALVSIVVSALVQPLTFGFYDKNKEPEIVKETLRAIKRLKKRRIPLPRKGDKNRRKEVIVSQQTP</sequence>
<feature type="transmembrane region" description="Helical" evidence="7">
    <location>
        <begin position="173"/>
        <end position="195"/>
    </location>
</feature>
<evidence type="ECO:0000256" key="7">
    <source>
        <dbReference type="SAM" id="Phobius"/>
    </source>
</evidence>
<dbReference type="GO" id="GO:0015297">
    <property type="term" value="F:antiporter activity"/>
    <property type="evidence" value="ECO:0007669"/>
    <property type="project" value="InterPro"/>
</dbReference>
<keyword evidence="6 7" id="KW-0472">Membrane</keyword>
<dbReference type="Pfam" id="PF00999">
    <property type="entry name" value="Na_H_Exchanger"/>
    <property type="match status" value="1"/>
</dbReference>
<feature type="transmembrane region" description="Helical" evidence="7">
    <location>
        <begin position="260"/>
        <end position="278"/>
    </location>
</feature>
<feature type="transmembrane region" description="Helical" evidence="7">
    <location>
        <begin position="142"/>
        <end position="161"/>
    </location>
</feature>
<evidence type="ECO:0000256" key="5">
    <source>
        <dbReference type="ARBA" id="ARBA00022989"/>
    </source>
</evidence>
<dbReference type="PATRIC" id="fig|1326980.6.peg.805"/>
<evidence type="ECO:0000256" key="3">
    <source>
        <dbReference type="ARBA" id="ARBA00022448"/>
    </source>
</evidence>
<feature type="transmembrane region" description="Helical" evidence="7">
    <location>
        <begin position="110"/>
        <end position="130"/>
    </location>
</feature>
<feature type="transmembrane region" description="Helical" evidence="7">
    <location>
        <begin position="447"/>
        <end position="467"/>
    </location>
</feature>
<dbReference type="Proteomes" id="UP000054284">
    <property type="component" value="Unassembled WGS sequence"/>
</dbReference>
<feature type="transmembrane region" description="Helical" evidence="7">
    <location>
        <begin position="498"/>
        <end position="521"/>
    </location>
</feature>
<feature type="transmembrane region" description="Helical" evidence="7">
    <location>
        <begin position="284"/>
        <end position="306"/>
    </location>
</feature>
<dbReference type="InterPro" id="IPR006153">
    <property type="entry name" value="Cation/H_exchanger_TM"/>
</dbReference>
<protein>
    <submittedName>
        <fullName evidence="9">Na(+)/H(+) antiporter</fullName>
    </submittedName>
</protein>
<dbReference type="AlphaFoldDB" id="W7KWL5"/>
<feature type="transmembrane region" description="Helical" evidence="7">
    <location>
        <begin position="6"/>
        <end position="23"/>
    </location>
</feature>
<feature type="transmembrane region" description="Helical" evidence="7">
    <location>
        <begin position="414"/>
        <end position="432"/>
    </location>
</feature>
<comment type="subcellular location">
    <subcellularLocation>
        <location evidence="1">Membrane</location>
        <topology evidence="1">Multi-pass membrane protein</topology>
    </subcellularLocation>
</comment>
<keyword evidence="5 7" id="KW-1133">Transmembrane helix</keyword>
<reference evidence="9 10" key="1">
    <citation type="journal article" date="2014" name="Genome Announc.">
        <title>Draft Genome Sequence of the Sulfolobales Archaeon AZ1, Obtained through Metagenomic Analysis of a Mexican Hot Spring.</title>
        <authorList>
            <person name="Servin-Garciduenas L.E."/>
            <person name="Martinez-Romero E."/>
        </authorList>
    </citation>
    <scope>NUCLEOTIDE SEQUENCE [LARGE SCALE GENOMIC DNA]</scope>
    <source>
        <strain evidence="9">AZ1-illumnia</strain>
    </source>
</reference>
<evidence type="ECO:0000256" key="2">
    <source>
        <dbReference type="ARBA" id="ARBA00005551"/>
    </source>
</evidence>
<feature type="transmembrane region" description="Helical" evidence="7">
    <location>
        <begin position="318"/>
        <end position="337"/>
    </location>
</feature>
<dbReference type="PANTHER" id="PTHR42751">
    <property type="entry name" value="SODIUM/HYDROGEN EXCHANGER FAMILY/TRKA DOMAIN PROTEIN"/>
    <property type="match status" value="1"/>
</dbReference>
<feature type="transmembrane region" description="Helical" evidence="7">
    <location>
        <begin position="343"/>
        <end position="364"/>
    </location>
</feature>
<keyword evidence="3" id="KW-0813">Transport</keyword>
<dbReference type="EMBL" id="ASRH01000003">
    <property type="protein sequence ID" value="EWG07656.1"/>
    <property type="molecule type" value="Genomic_DNA"/>
</dbReference>
<evidence type="ECO:0000313" key="9">
    <source>
        <dbReference type="EMBL" id="EWG07656.1"/>
    </source>
</evidence>
<feature type="transmembrane region" description="Helical" evidence="7">
    <location>
        <begin position="207"/>
        <end position="225"/>
    </location>
</feature>
<accession>W7KWL5</accession>
<dbReference type="PANTHER" id="PTHR42751:SF3">
    <property type="entry name" value="SODIUM_GLUTAMATE SYMPORTER"/>
    <property type="match status" value="1"/>
</dbReference>